<feature type="domain" description="HNH nuclease" evidence="2">
    <location>
        <begin position="1"/>
        <end position="26"/>
    </location>
</feature>
<evidence type="ECO:0000259" key="2">
    <source>
        <dbReference type="Pfam" id="PF13391"/>
    </source>
</evidence>
<name>A0AA97NLI6_PYRO3</name>
<accession>A0AA97NLI6</accession>
<reference evidence="3" key="1">
    <citation type="journal article" date="2012" name="PLoS Genet.">
        <title>Comparative analysis of the genomes of two field isolates of the rice blast fungus Magnaporthe oryzae.</title>
        <authorList>
            <person name="Xue M."/>
            <person name="Yang J."/>
            <person name="Li Z."/>
            <person name="Hu S."/>
            <person name="Yao N."/>
            <person name="Dean R.A."/>
            <person name="Zhao W."/>
            <person name="Shen M."/>
            <person name="Zhang H."/>
            <person name="Li C."/>
            <person name="Liu L."/>
            <person name="Cao L."/>
            <person name="Xu X."/>
            <person name="Xing Y."/>
            <person name="Hsiang T."/>
            <person name="Zhang Z."/>
            <person name="Xu J.R."/>
            <person name="Peng Y.L."/>
        </authorList>
    </citation>
    <scope>NUCLEOTIDE SEQUENCE</scope>
    <source>
        <strain evidence="3">Y34</strain>
    </source>
</reference>
<dbReference type="EMBL" id="JH793932">
    <property type="protein sequence ID" value="ELQ32361.1"/>
    <property type="molecule type" value="Genomic_DNA"/>
</dbReference>
<organism evidence="3">
    <name type="scientific">Pyricularia oryzae (strain Y34)</name>
    <name type="common">Rice blast fungus</name>
    <name type="synonym">Magnaporthe oryzae</name>
    <dbReference type="NCBI Taxonomy" id="1143189"/>
    <lineage>
        <taxon>Eukaryota</taxon>
        <taxon>Fungi</taxon>
        <taxon>Dikarya</taxon>
        <taxon>Ascomycota</taxon>
        <taxon>Pezizomycotina</taxon>
        <taxon>Sordariomycetes</taxon>
        <taxon>Sordariomycetidae</taxon>
        <taxon>Magnaporthales</taxon>
        <taxon>Pyriculariaceae</taxon>
        <taxon>Pyricularia</taxon>
    </lineage>
</organism>
<proteinExistence type="predicted"/>
<feature type="compositionally biased region" description="Basic residues" evidence="1">
    <location>
        <begin position="183"/>
        <end position="192"/>
    </location>
</feature>
<dbReference type="Pfam" id="PF13391">
    <property type="entry name" value="HNH_2"/>
    <property type="match status" value="1"/>
</dbReference>
<evidence type="ECO:0000256" key="1">
    <source>
        <dbReference type="SAM" id="MobiDB-lite"/>
    </source>
</evidence>
<dbReference type="InterPro" id="IPR003615">
    <property type="entry name" value="HNH_nuc"/>
</dbReference>
<sequence length="250" mass="28404">MDDDRNMLLLRRDVHYLFDGRRIAFVPKQFMSQPIQLIGHVLEPLNSMQLVHMYHNRNPQAIRGVSREFAFARFAWALFTDERIKFFGSHRLYKVLVWDSEQGRTETRDIEGAVVRSVAVVFDSSKRSQSRSVSPKKRSFAQAFGWGIEDSDEDGVSPESGEATQPQTFGWGQSAEDQCRGRTPFRRVRQGTKHSFGDISDGLSSVSSSQVETDIPVTPENKQAHGVDRPKRARKTPVTSDTTKSHFSDI</sequence>
<evidence type="ECO:0000313" key="3">
    <source>
        <dbReference type="EMBL" id="ELQ32361.1"/>
    </source>
</evidence>
<protein>
    <recommendedName>
        <fullName evidence="2">HNH nuclease domain-containing protein</fullName>
    </recommendedName>
</protein>
<feature type="compositionally biased region" description="Polar residues" evidence="1">
    <location>
        <begin position="162"/>
        <end position="171"/>
    </location>
</feature>
<dbReference type="AlphaFoldDB" id="A0AA97NLI6"/>
<dbReference type="Proteomes" id="UP000011086">
    <property type="component" value="Unassembled WGS sequence"/>
</dbReference>
<gene>
    <name evidence="3" type="ORF">OOU_Y34scaffold01179g2</name>
</gene>
<feature type="region of interest" description="Disordered" evidence="1">
    <location>
        <begin position="148"/>
        <end position="250"/>
    </location>
</feature>